<protein>
    <submittedName>
        <fullName evidence="1">Uncharacterized protein</fullName>
    </submittedName>
</protein>
<reference evidence="1 2" key="1">
    <citation type="submission" date="2015-12" db="EMBL/GenBank/DDBJ databases">
        <title>Draft genome sequence of the thermoanaerobe Thermotalea metallivorans, an isolate from the runoff channel of the Great Artesian Basin, Australia.</title>
        <authorList>
            <person name="Patel B.K."/>
        </authorList>
    </citation>
    <scope>NUCLEOTIDE SEQUENCE [LARGE SCALE GENOMIC DNA]</scope>
    <source>
        <strain evidence="1 2">B2-1</strain>
    </source>
</reference>
<dbReference type="EMBL" id="LOEE01000006">
    <property type="protein sequence ID" value="KXG78254.1"/>
    <property type="molecule type" value="Genomic_DNA"/>
</dbReference>
<dbReference type="Proteomes" id="UP000070456">
    <property type="component" value="Unassembled WGS sequence"/>
</dbReference>
<accession>A0A140LCH9</accession>
<dbReference type="AlphaFoldDB" id="A0A140LCH9"/>
<organism evidence="1 2">
    <name type="scientific">Thermotalea metallivorans</name>
    <dbReference type="NCBI Taxonomy" id="520762"/>
    <lineage>
        <taxon>Bacteria</taxon>
        <taxon>Bacillati</taxon>
        <taxon>Bacillota</taxon>
        <taxon>Clostridia</taxon>
        <taxon>Peptostreptococcales</taxon>
        <taxon>Thermotaleaceae</taxon>
        <taxon>Thermotalea</taxon>
    </lineage>
</organism>
<comment type="caution">
    <text evidence="1">The sequence shown here is derived from an EMBL/GenBank/DDBJ whole genome shotgun (WGS) entry which is preliminary data.</text>
</comment>
<dbReference type="RefSeq" id="WP_068554251.1">
    <property type="nucleotide sequence ID" value="NZ_LOEE01000006.1"/>
</dbReference>
<keyword evidence="2" id="KW-1185">Reference proteome</keyword>
<evidence type="ECO:0000313" key="1">
    <source>
        <dbReference type="EMBL" id="KXG78254.1"/>
    </source>
</evidence>
<dbReference type="OrthoDB" id="3227934at2"/>
<gene>
    <name evidence="1" type="ORF">AN619_02290</name>
</gene>
<evidence type="ECO:0000313" key="2">
    <source>
        <dbReference type="Proteomes" id="UP000070456"/>
    </source>
</evidence>
<name>A0A140LCH9_9FIRM</name>
<sequence>MIWYAEIRLKSGNIVSISNLLSVNKKSQTDSSIAKIEDFKTFHLSPAQLLTFVGEKESVTLISNEIEYVKFFQD</sequence>
<dbReference type="STRING" id="520762.AN619_02290"/>
<proteinExistence type="predicted"/>